<reference evidence="2 3" key="1">
    <citation type="submission" date="2023-08" db="EMBL/GenBank/DDBJ databases">
        <authorList>
            <person name="Joshi A."/>
            <person name="Thite S."/>
        </authorList>
    </citation>
    <scope>NUCLEOTIDE SEQUENCE [LARGE SCALE GENOMIC DNA]</scope>
    <source>
        <strain evidence="2 3">AC40</strain>
    </source>
</reference>
<evidence type="ECO:0000313" key="2">
    <source>
        <dbReference type="EMBL" id="MDP4534581.1"/>
    </source>
</evidence>
<protein>
    <recommendedName>
        <fullName evidence="4">Lipoprotein</fullName>
    </recommendedName>
</protein>
<dbReference type="EMBL" id="JAUZVZ010000001">
    <property type="protein sequence ID" value="MDP4534581.1"/>
    <property type="molecule type" value="Genomic_DNA"/>
</dbReference>
<name>A0ABT9GU81_9GAMM</name>
<gene>
    <name evidence="2" type="ORF">Q3O60_00025</name>
</gene>
<feature type="signal peptide" evidence="1">
    <location>
        <begin position="1"/>
        <end position="18"/>
    </location>
</feature>
<dbReference type="Proteomes" id="UP001231616">
    <property type="component" value="Unassembled WGS sequence"/>
</dbReference>
<evidence type="ECO:0000256" key="1">
    <source>
        <dbReference type="SAM" id="SignalP"/>
    </source>
</evidence>
<organism evidence="2 3">
    <name type="scientific">Alkalimonas collagenimarina</name>
    <dbReference type="NCBI Taxonomy" id="400390"/>
    <lineage>
        <taxon>Bacteria</taxon>
        <taxon>Pseudomonadati</taxon>
        <taxon>Pseudomonadota</taxon>
        <taxon>Gammaproteobacteria</taxon>
        <taxon>Alkalimonas</taxon>
    </lineage>
</organism>
<proteinExistence type="predicted"/>
<dbReference type="PROSITE" id="PS51257">
    <property type="entry name" value="PROKAR_LIPOPROTEIN"/>
    <property type="match status" value="1"/>
</dbReference>
<evidence type="ECO:0008006" key="4">
    <source>
        <dbReference type="Google" id="ProtNLM"/>
    </source>
</evidence>
<evidence type="ECO:0000313" key="3">
    <source>
        <dbReference type="Proteomes" id="UP001231616"/>
    </source>
</evidence>
<keyword evidence="1" id="KW-0732">Signal</keyword>
<comment type="caution">
    <text evidence="2">The sequence shown here is derived from an EMBL/GenBank/DDBJ whole genome shotgun (WGS) entry which is preliminary data.</text>
</comment>
<sequence length="208" mass="23186">MLKATIIALVAFSLLACAQAPTNHVGALTNSELEQLKDRDEDGVIRQRDLCPQTGSAALVTVDGCSSLQTQHFVSVHPLQFYRDDRILGCAELRSLMALIKHFQLAEEPIELTLLAHQIQGQAALDRGLFDRRIAYLKERLWAEYRHKLPAIKVRVDTVQVDDAFVMNPNQIAIKAKNLSSGEVLKWHIYSMEGRAGDEVDAHSASGW</sequence>
<feature type="chain" id="PRO_5046077503" description="Lipoprotein" evidence="1">
    <location>
        <begin position="19"/>
        <end position="208"/>
    </location>
</feature>
<keyword evidence="3" id="KW-1185">Reference proteome</keyword>
<accession>A0ABT9GU81</accession>
<dbReference type="RefSeq" id="WP_305891855.1">
    <property type="nucleotide sequence ID" value="NZ_JAUZVZ010000001.1"/>
</dbReference>